<evidence type="ECO:0000313" key="3">
    <source>
        <dbReference type="EMBL" id="KAJ4249851.1"/>
    </source>
</evidence>
<evidence type="ECO:0000256" key="2">
    <source>
        <dbReference type="SAM" id="Phobius"/>
    </source>
</evidence>
<dbReference type="OrthoDB" id="3923077at2759"/>
<organism evidence="3 4">
    <name type="scientific">Fusarium torreyae</name>
    <dbReference type="NCBI Taxonomy" id="1237075"/>
    <lineage>
        <taxon>Eukaryota</taxon>
        <taxon>Fungi</taxon>
        <taxon>Dikarya</taxon>
        <taxon>Ascomycota</taxon>
        <taxon>Pezizomycotina</taxon>
        <taxon>Sordariomycetes</taxon>
        <taxon>Hypocreomycetidae</taxon>
        <taxon>Hypocreales</taxon>
        <taxon>Nectriaceae</taxon>
        <taxon>Fusarium</taxon>
    </lineage>
</organism>
<dbReference type="EMBL" id="JAOQAZ010000032">
    <property type="protein sequence ID" value="KAJ4249851.1"/>
    <property type="molecule type" value="Genomic_DNA"/>
</dbReference>
<feature type="transmembrane region" description="Helical" evidence="2">
    <location>
        <begin position="13"/>
        <end position="32"/>
    </location>
</feature>
<dbReference type="InterPro" id="IPR052337">
    <property type="entry name" value="SAT4-like"/>
</dbReference>
<dbReference type="Proteomes" id="UP001152049">
    <property type="component" value="Unassembled WGS sequence"/>
</dbReference>
<evidence type="ECO:0008006" key="5">
    <source>
        <dbReference type="Google" id="ProtNLM"/>
    </source>
</evidence>
<feature type="transmembrane region" description="Helical" evidence="2">
    <location>
        <begin position="44"/>
        <end position="69"/>
    </location>
</feature>
<feature type="region of interest" description="Disordered" evidence="1">
    <location>
        <begin position="197"/>
        <end position="217"/>
    </location>
</feature>
<evidence type="ECO:0000256" key="1">
    <source>
        <dbReference type="SAM" id="MobiDB-lite"/>
    </source>
</evidence>
<gene>
    <name evidence="3" type="ORF">NW762_012194</name>
</gene>
<feature type="compositionally biased region" description="Basic and acidic residues" evidence="1">
    <location>
        <begin position="208"/>
        <end position="217"/>
    </location>
</feature>
<keyword evidence="4" id="KW-1185">Reference proteome</keyword>
<keyword evidence="2" id="KW-1133">Transmembrane helix</keyword>
<dbReference type="AlphaFoldDB" id="A0A9W8RN77"/>
<keyword evidence="2" id="KW-0812">Transmembrane</keyword>
<comment type="caution">
    <text evidence="3">The sequence shown here is derived from an EMBL/GenBank/DDBJ whole genome shotgun (WGS) entry which is preliminary data.</text>
</comment>
<protein>
    <recommendedName>
        <fullName evidence="5">Integral membrane protein</fullName>
    </recommendedName>
</protein>
<sequence>MSSYGGRGPTINAVLWTETLIGSIFVALRVYTRKVVLRSFGLDDFFLLITLSLLLIYAALISVGTTFGIGQKRDDIPDHDYIEAMKYELIGQGVCIFNIATTLTSLRSFDEYIYDTSNMLIYSGTENFVSAICASIPVLRPLYIRLRGYGSSGDSYPHRSYQMNGFGSQEAGTALGGGGDREGRMATKIFAGGRDANRVAGDNASEETILRESNKQREQGIQVFTKTDFRIEYSNGERSQR</sequence>
<dbReference type="PANTHER" id="PTHR33048:SF93">
    <property type="entry name" value="INTEGRAL MEMBRANE PROTEIN"/>
    <property type="match status" value="1"/>
</dbReference>
<name>A0A9W8RN77_9HYPO</name>
<reference evidence="3" key="1">
    <citation type="submission" date="2022-09" db="EMBL/GenBank/DDBJ databases">
        <title>Fusarium specimens isolated from Avocado Roots.</title>
        <authorList>
            <person name="Stajich J."/>
            <person name="Roper C."/>
            <person name="Heimlech-Rivalta G."/>
        </authorList>
    </citation>
    <scope>NUCLEOTIDE SEQUENCE</scope>
    <source>
        <strain evidence="3">CF00136</strain>
    </source>
</reference>
<proteinExistence type="predicted"/>
<accession>A0A9W8RN77</accession>
<evidence type="ECO:0000313" key="4">
    <source>
        <dbReference type="Proteomes" id="UP001152049"/>
    </source>
</evidence>
<dbReference type="PANTHER" id="PTHR33048">
    <property type="entry name" value="PTH11-LIKE INTEGRAL MEMBRANE PROTEIN (AFU_ORTHOLOGUE AFUA_5G11245)"/>
    <property type="match status" value="1"/>
</dbReference>
<keyword evidence="2" id="KW-0472">Membrane</keyword>